<accession>A0ABR9SMM7</accession>
<dbReference type="InterPro" id="IPR032710">
    <property type="entry name" value="NTF2-like_dom_sf"/>
</dbReference>
<evidence type="ECO:0000313" key="9">
    <source>
        <dbReference type="EMBL" id="MBE8590148.1"/>
    </source>
</evidence>
<dbReference type="PANTHER" id="PTHR11455">
    <property type="entry name" value="CRYPTOCHROME"/>
    <property type="match status" value="1"/>
</dbReference>
<dbReference type="Pfam" id="PF00875">
    <property type="entry name" value="DNA_photolyase"/>
    <property type="match status" value="1"/>
</dbReference>
<evidence type="ECO:0000256" key="2">
    <source>
        <dbReference type="ARBA" id="ARBA00001974"/>
    </source>
</evidence>
<comment type="cofactor">
    <cofactor evidence="2">
        <name>FAD</name>
        <dbReference type="ChEBI" id="CHEBI:57692"/>
    </cofactor>
</comment>
<dbReference type="Gene3D" id="1.10.579.10">
    <property type="entry name" value="DNA Cyclobutane Dipyrimidine Photolyase, subunit A, domain 3"/>
    <property type="match status" value="1"/>
</dbReference>
<dbReference type="NCBIfam" id="NF007955">
    <property type="entry name" value="PRK10674.1"/>
    <property type="match status" value="1"/>
</dbReference>
<keyword evidence="4 7" id="KW-0285">Flavoprotein</keyword>
<keyword evidence="10" id="KW-1185">Reference proteome</keyword>
<feature type="domain" description="Photolyase/cryptochrome alpha/beta" evidence="8">
    <location>
        <begin position="1"/>
        <end position="132"/>
    </location>
</feature>
<proteinExistence type="inferred from homology"/>
<comment type="similarity">
    <text evidence="7">Belongs to the DNA photolyase family.</text>
</comment>
<evidence type="ECO:0000256" key="7">
    <source>
        <dbReference type="RuleBase" id="RU004182"/>
    </source>
</evidence>
<comment type="cofactor">
    <cofactor evidence="1">
        <name>(6R)-5,10-methylene-5,6,7,8-tetrahydrofolate</name>
        <dbReference type="ChEBI" id="CHEBI:15636"/>
    </cofactor>
</comment>
<dbReference type="PROSITE" id="PS51645">
    <property type="entry name" value="PHR_CRY_ALPHA_BETA"/>
    <property type="match status" value="1"/>
</dbReference>
<dbReference type="PROSITE" id="PS00394">
    <property type="entry name" value="DNA_PHOTOLYASES_1_1"/>
    <property type="match status" value="1"/>
</dbReference>
<dbReference type="EC" id="4.1.99.3" evidence="9"/>
<evidence type="ECO:0000256" key="1">
    <source>
        <dbReference type="ARBA" id="ARBA00001932"/>
    </source>
</evidence>
<dbReference type="PRINTS" id="PR00147">
    <property type="entry name" value="DNAPHOTLYASE"/>
</dbReference>
<dbReference type="InterPro" id="IPR036155">
    <property type="entry name" value="Crypto/Photolyase_N_sf"/>
</dbReference>
<protein>
    <submittedName>
        <fullName evidence="9">Deoxyribodipyrimidine photo-lyase</fullName>
        <ecNumber evidence="9">4.1.99.3</ecNumber>
    </submittedName>
</protein>
<dbReference type="Pfam" id="PF12680">
    <property type="entry name" value="SnoaL_2"/>
    <property type="match status" value="1"/>
</dbReference>
<dbReference type="Gene3D" id="1.25.40.80">
    <property type="match status" value="1"/>
</dbReference>
<dbReference type="Proteomes" id="UP000613075">
    <property type="component" value="Unassembled WGS sequence"/>
</dbReference>
<dbReference type="InterPro" id="IPR014729">
    <property type="entry name" value="Rossmann-like_a/b/a_fold"/>
</dbReference>
<organism evidence="9 10">
    <name type="scientific">Pseudomonas cyclaminis</name>
    <dbReference type="NCBI Taxonomy" id="2781239"/>
    <lineage>
        <taxon>Bacteria</taxon>
        <taxon>Pseudomonadati</taxon>
        <taxon>Pseudomonadota</taxon>
        <taxon>Gammaproteobacteria</taxon>
        <taxon>Pseudomonadales</taxon>
        <taxon>Pseudomonadaceae</taxon>
        <taxon>Pseudomonas</taxon>
    </lineage>
</organism>
<dbReference type="EMBL" id="JADDUM010000027">
    <property type="protein sequence ID" value="MBE8590148.1"/>
    <property type="molecule type" value="Genomic_DNA"/>
</dbReference>
<keyword evidence="6 7" id="KW-0157">Chromophore</keyword>
<evidence type="ECO:0000256" key="6">
    <source>
        <dbReference type="ARBA" id="ARBA00022991"/>
    </source>
</evidence>
<name>A0ABR9SMM7_9PSED</name>
<sequence>MHLIWLRTDLRLHDNTALAAASQRGPVAAVYLITPEQWLAHDDAPCKVDFWLRNLQRLSQALGELNIPLLIRTAATWDQAPAVLSELCRALSVQSLHVNEEYGIHESRRDAAVAQALEAEGVTFHSYLDQLFFQPGSVLTKTGTYFQVFSQFRKVCYTRLHSALPRLVHTPKAQARLDLNSDPVPATVAGFEPPSDTLRALWPAGEDEARRRLDAFADQQISYYKDERDFPAKPGTSQLSAYLAAGVVSPRQCLHAALQTNQGEFESGDIGAITWINELLWREFYKHILVGYPRVSRHRAFRPETEAVAWRDAPKDLAAWQEARTGLPIIDAAMRQLLETGWMHNRLRMVVAMFLTKNLLIDWREGERFFMRHLIDGDLAANNGGWQWSSSTGTDSAPYFRIFSPLSQSEKFDSEGVFIKHWLPELAALNKKEVHNPQAVGGLFGVADYPRSIVDLKKSRERALAAFRSLPSRSRWSNMSDFLQRFAQTFATLDKHNLHLLDSLYSKDIAFTDPLHEVHGLTALHRYFAELYSNVSQLRFDFHGFDQVAEGEGYLRWKMSFCHPRLANGQVIRVEGCSHLMWRDKVYRHRDYFDAGALLYEHLPVLGRVVSWLKRRVG</sequence>
<dbReference type="Gene3D" id="3.40.50.620">
    <property type="entry name" value="HUPs"/>
    <property type="match status" value="1"/>
</dbReference>
<reference evidence="9 10" key="1">
    <citation type="submission" date="2020-10" db="EMBL/GenBank/DDBJ databases">
        <title>The draft genomes of Cyclamen pathogen Pseudomonas sp.</title>
        <authorList>
            <person name="Fujikawa T."/>
            <person name="Sawada H."/>
        </authorList>
    </citation>
    <scope>NUCLEOTIDE SEQUENCE [LARGE SCALE GENOMIC DNA]</scope>
    <source>
        <strain evidence="9 10">MAFF 301449</strain>
    </source>
</reference>
<dbReference type="InterPro" id="IPR006050">
    <property type="entry name" value="DNA_photolyase_N"/>
</dbReference>
<dbReference type="SUPFAM" id="SSF52425">
    <property type="entry name" value="Cryptochrome/photolyase, N-terminal domain"/>
    <property type="match status" value="1"/>
</dbReference>
<comment type="similarity">
    <text evidence="3">Belongs to the DNA photolyase class-1 family.</text>
</comment>
<gene>
    <name evidence="9" type="primary">phrB</name>
    <name evidence="9" type="ORF">IQK56_03965</name>
</gene>
<dbReference type="Gene3D" id="3.10.450.50">
    <property type="match status" value="1"/>
</dbReference>
<dbReference type="Pfam" id="PF03441">
    <property type="entry name" value="FAD_binding_7"/>
    <property type="match status" value="1"/>
</dbReference>
<dbReference type="PANTHER" id="PTHR11455:SF9">
    <property type="entry name" value="CRYPTOCHROME CIRCADIAN CLOCK 5 ISOFORM X1"/>
    <property type="match status" value="1"/>
</dbReference>
<evidence type="ECO:0000259" key="8">
    <source>
        <dbReference type="PROSITE" id="PS51645"/>
    </source>
</evidence>
<dbReference type="InterPro" id="IPR018394">
    <property type="entry name" value="DNA_photolyase_1_CS_C"/>
</dbReference>
<dbReference type="SUPFAM" id="SSF48173">
    <property type="entry name" value="Cryptochrome/photolyase FAD-binding domain"/>
    <property type="match status" value="1"/>
</dbReference>
<dbReference type="InterPro" id="IPR002081">
    <property type="entry name" value="Cryptochrome/DNA_photolyase_1"/>
</dbReference>
<evidence type="ECO:0000256" key="3">
    <source>
        <dbReference type="ARBA" id="ARBA00005862"/>
    </source>
</evidence>
<dbReference type="InterPro" id="IPR036134">
    <property type="entry name" value="Crypto/Photolyase_FAD-like_sf"/>
</dbReference>
<dbReference type="InterPro" id="IPR037401">
    <property type="entry name" value="SnoaL-like"/>
</dbReference>
<evidence type="ECO:0000313" key="10">
    <source>
        <dbReference type="Proteomes" id="UP000613075"/>
    </source>
</evidence>
<dbReference type="InterPro" id="IPR005101">
    <property type="entry name" value="Cryptochr/Photolyase_FAD-bd"/>
</dbReference>
<keyword evidence="5 7" id="KW-0274">FAD</keyword>
<evidence type="ECO:0000256" key="5">
    <source>
        <dbReference type="ARBA" id="ARBA00022827"/>
    </source>
</evidence>
<comment type="caution">
    <text evidence="9">The sequence shown here is derived from an EMBL/GenBank/DDBJ whole genome shotgun (WGS) entry which is preliminary data.</text>
</comment>
<dbReference type="GO" id="GO:0003904">
    <property type="term" value="F:deoxyribodipyrimidine photo-lyase activity"/>
    <property type="evidence" value="ECO:0007669"/>
    <property type="project" value="UniProtKB-EC"/>
</dbReference>
<dbReference type="SUPFAM" id="SSF54427">
    <property type="entry name" value="NTF2-like"/>
    <property type="match status" value="1"/>
</dbReference>
<evidence type="ECO:0000256" key="4">
    <source>
        <dbReference type="ARBA" id="ARBA00022630"/>
    </source>
</evidence>
<keyword evidence="9" id="KW-0456">Lyase</keyword>